<accession>A0A2I1KUU2</accession>
<evidence type="ECO:0000256" key="1">
    <source>
        <dbReference type="SAM" id="Coils"/>
    </source>
</evidence>
<sequence>MTRAPLAQQRLLIELQALDSALARLRHERRHLPVLARIEATVERLKANKREAVIADAGLSEAKKEATRREDEVGQVVRRAGVLRERLSSGGAGARDLTAIQGEIDQLGRRQAVLEEAQLAAMESLEAAQGEVDRLAEEETAIRAAGRELTAERDAEFARLDAAIAEEQGKRDFLAGSVAADLLADYDAVREATGGVGAVALYGRRVEGAAVEISPQEHARIAAADEDEVIHAEDGDVIIVRMER</sequence>
<proteinExistence type="predicted"/>
<dbReference type="AlphaFoldDB" id="A0A2I1KUU2"/>
<comment type="caution">
    <text evidence="3">The sequence shown here is derived from an EMBL/GenBank/DDBJ whole genome shotgun (WGS) entry which is preliminary data.</text>
</comment>
<dbReference type="GeneID" id="81707380"/>
<gene>
    <name evidence="3" type="ORF">CYJ26_00270</name>
</gene>
<name>A0A2I1KUU2_9ACTO</name>
<dbReference type="EMBL" id="PKHA01000001">
    <property type="protein sequence ID" value="PKY99386.1"/>
    <property type="molecule type" value="Genomic_DNA"/>
</dbReference>
<feature type="coiled-coil region" evidence="1">
    <location>
        <begin position="8"/>
        <end position="55"/>
    </location>
</feature>
<organism evidence="3 4">
    <name type="scientific">Actinomyces urogenitalis</name>
    <dbReference type="NCBI Taxonomy" id="103621"/>
    <lineage>
        <taxon>Bacteria</taxon>
        <taxon>Bacillati</taxon>
        <taxon>Actinomycetota</taxon>
        <taxon>Actinomycetes</taxon>
        <taxon>Actinomycetales</taxon>
        <taxon>Actinomycetaceae</taxon>
        <taxon>Actinomyces</taxon>
    </lineage>
</organism>
<reference evidence="3 4" key="1">
    <citation type="submission" date="2017-12" db="EMBL/GenBank/DDBJ databases">
        <title>Phylogenetic diversity of female urinary microbiome.</title>
        <authorList>
            <person name="Thomas-White K."/>
            <person name="Wolfe A.J."/>
        </authorList>
    </citation>
    <scope>NUCLEOTIDE SEQUENCE [LARGE SCALE GENOMIC DNA]</scope>
    <source>
        <strain evidence="3 4">UMB0319</strain>
    </source>
</reference>
<dbReference type="RefSeq" id="WP_006549863.1">
    <property type="nucleotide sequence ID" value="NZ_CP136961.1"/>
</dbReference>
<evidence type="ECO:0000313" key="4">
    <source>
        <dbReference type="Proteomes" id="UP000234778"/>
    </source>
</evidence>
<dbReference type="Pfam" id="PF24481">
    <property type="entry name" value="CT398_CC"/>
    <property type="match status" value="1"/>
</dbReference>
<protein>
    <recommendedName>
        <fullName evidence="2">CT398-like coiled coil hairpin domain-containing protein</fullName>
    </recommendedName>
</protein>
<dbReference type="Proteomes" id="UP000234778">
    <property type="component" value="Unassembled WGS sequence"/>
</dbReference>
<dbReference type="InterPro" id="IPR056003">
    <property type="entry name" value="CT398_CC_hairpin"/>
</dbReference>
<keyword evidence="1" id="KW-0175">Coiled coil</keyword>
<evidence type="ECO:0000259" key="2">
    <source>
        <dbReference type="Pfam" id="PF24481"/>
    </source>
</evidence>
<dbReference type="Gene3D" id="1.10.287.1490">
    <property type="match status" value="1"/>
</dbReference>
<evidence type="ECO:0000313" key="3">
    <source>
        <dbReference type="EMBL" id="PKY99386.1"/>
    </source>
</evidence>
<feature type="domain" description="CT398-like coiled coil hairpin" evidence="2">
    <location>
        <begin position="15"/>
        <end position="194"/>
    </location>
</feature>